<dbReference type="InterPro" id="IPR036397">
    <property type="entry name" value="RNaseH_sf"/>
</dbReference>
<name>A0A5R9C281_9LACT</name>
<comment type="caution">
    <text evidence="2">The sequence shown here is derived from an EMBL/GenBank/DDBJ whole genome shotgun (WGS) entry which is preliminary data.</text>
</comment>
<dbReference type="Pfam" id="PF13610">
    <property type="entry name" value="DDE_Tnp_IS240"/>
    <property type="match status" value="1"/>
</dbReference>
<dbReference type="RefSeq" id="WP_138472240.1">
    <property type="nucleotide sequence ID" value="NZ_VBTE01000024.1"/>
</dbReference>
<dbReference type="Gene3D" id="3.30.420.10">
    <property type="entry name" value="Ribonuclease H-like superfamily/Ribonuclease H"/>
    <property type="match status" value="1"/>
</dbReference>
<evidence type="ECO:0000313" key="2">
    <source>
        <dbReference type="EMBL" id="TLQ06833.1"/>
    </source>
</evidence>
<dbReference type="EMBL" id="VBTE01000024">
    <property type="protein sequence ID" value="TLQ06833.1"/>
    <property type="molecule type" value="Genomic_DNA"/>
</dbReference>
<gene>
    <name evidence="2" type="ORF">FEZ48_08495</name>
</gene>
<reference evidence="2 3" key="1">
    <citation type="submission" date="2019-05" db="EMBL/GenBank/DDBJ databases">
        <title>The metagenome of a microbial culture collection derived from dairy environment covers the genomic content of the human microbiome.</title>
        <authorList>
            <person name="Roder T."/>
            <person name="Wuthrich D."/>
            <person name="Sattari Z."/>
            <person name="Von Ah U."/>
            <person name="Bar C."/>
            <person name="Ronchi F."/>
            <person name="Macpherson A.J."/>
            <person name="Ganal-Vonarburg S.C."/>
            <person name="Bruggmann R."/>
            <person name="Vergeres G."/>
        </authorList>
    </citation>
    <scope>NUCLEOTIDE SEQUENCE [LARGE SCALE GENOMIC DNA]</scope>
    <source>
        <strain evidence="2 3">FAM 24235</strain>
    </source>
</reference>
<organism evidence="2 3">
    <name type="scientific">Marinilactibacillus psychrotolerans</name>
    <dbReference type="NCBI Taxonomy" id="191770"/>
    <lineage>
        <taxon>Bacteria</taxon>
        <taxon>Bacillati</taxon>
        <taxon>Bacillota</taxon>
        <taxon>Bacilli</taxon>
        <taxon>Lactobacillales</taxon>
        <taxon>Carnobacteriaceae</taxon>
        <taxon>Marinilactibacillus</taxon>
    </lineage>
</organism>
<dbReference type="OrthoDB" id="2167116at2"/>
<accession>A0A5R9C281</accession>
<evidence type="ECO:0000313" key="3">
    <source>
        <dbReference type="Proteomes" id="UP000307201"/>
    </source>
</evidence>
<dbReference type="InterPro" id="IPR032874">
    <property type="entry name" value="DDE_dom"/>
</dbReference>
<sequence>MPNLLQIIMYLVNKIKWQNNLIQLLNDYITWLEEAGDRPPKGTDITNLDYKKLTLDDPPKVVTIERADYKNLLKQAVEAGKPIKPVRRHKSSSKVPEHIRCAKCNAPKDYLYKNNGNLGQYQCKICATLFIEKNRYSKDVILKCPHCEKCLEKIKQRSEFDIYKCKNDTCPYYLQALNQLSEEQKELYNVAPYYLKLRYVYRQFHLKLEDIKSYGLIDSPVDLNRIHASPRLLGEILTYHVNYGLPAPKVAALIYDIHGVKIGRQTILNYAAAAGAQLQTLTQHYPYDLSDQICGDETYIRVGKKWHYICYFFDAKNKIILSQRVSDKRNTELAIRAIHDVLDHYIASEIPEDLNLIVDGNPIYKLAQHFLAQHDLNFDITQVIGLTNQDEISRQYRPLKQIIERLNRTYKGNYRGTHGFKSQNGARAHVACFTACFNFLRPHQSLDGEVPVRIPFVHDDAKTMPDKWIRLLTFGNDVLQYQD</sequence>
<evidence type="ECO:0000259" key="1">
    <source>
        <dbReference type="Pfam" id="PF13610"/>
    </source>
</evidence>
<proteinExistence type="predicted"/>
<dbReference type="InterPro" id="IPR012337">
    <property type="entry name" value="RNaseH-like_sf"/>
</dbReference>
<dbReference type="AlphaFoldDB" id="A0A5R9C281"/>
<feature type="domain" description="DDE" evidence="1">
    <location>
        <begin position="296"/>
        <end position="435"/>
    </location>
</feature>
<dbReference type="SUPFAM" id="SSF53098">
    <property type="entry name" value="Ribonuclease H-like"/>
    <property type="match status" value="1"/>
</dbReference>
<dbReference type="GO" id="GO:0003676">
    <property type="term" value="F:nucleic acid binding"/>
    <property type="evidence" value="ECO:0007669"/>
    <property type="project" value="InterPro"/>
</dbReference>
<protein>
    <submittedName>
        <fullName evidence="2">DDE-type integrase/transposase/recombinase</fullName>
    </submittedName>
</protein>
<dbReference type="Proteomes" id="UP000307201">
    <property type="component" value="Unassembled WGS sequence"/>
</dbReference>